<keyword evidence="2" id="KW-1185">Reference proteome</keyword>
<name>A0A0F6YIA1_9BACT</name>
<gene>
    <name evidence="1" type="ORF">DB32_002012</name>
</gene>
<proteinExistence type="predicted"/>
<dbReference type="CDD" id="cd07177">
    <property type="entry name" value="terB_like"/>
    <property type="match status" value="1"/>
</dbReference>
<dbReference type="Gene3D" id="1.10.3680.10">
    <property type="entry name" value="TerB-like"/>
    <property type="match status" value="1"/>
</dbReference>
<dbReference type="AlphaFoldDB" id="A0A0F6YIA1"/>
<dbReference type="EMBL" id="CP011125">
    <property type="protein sequence ID" value="AKF04863.1"/>
    <property type="molecule type" value="Genomic_DNA"/>
</dbReference>
<reference evidence="1 2" key="1">
    <citation type="submission" date="2015-03" db="EMBL/GenBank/DDBJ databases">
        <title>Genome assembly of Sandaracinus amylolyticus DSM 53668.</title>
        <authorList>
            <person name="Sharma G."/>
            <person name="Subramanian S."/>
        </authorList>
    </citation>
    <scope>NUCLEOTIDE SEQUENCE [LARGE SCALE GENOMIC DNA]</scope>
    <source>
        <strain evidence="1 2">DSM 53668</strain>
    </source>
</reference>
<evidence type="ECO:0000313" key="2">
    <source>
        <dbReference type="Proteomes" id="UP000034883"/>
    </source>
</evidence>
<accession>A0A0F6YIA1</accession>
<sequence length="108" mass="12541">MLGNLDSQDRLRLMKFVCSFAWADLRIADQERSFVQKMMRKLKLDDAEAKQVQQWLELPPRADEVDPNDIPREHRALFLEMAKSIVGADGEISEEERENLALLEQLLS</sequence>
<evidence type="ECO:0008006" key="3">
    <source>
        <dbReference type="Google" id="ProtNLM"/>
    </source>
</evidence>
<dbReference type="Proteomes" id="UP000034883">
    <property type="component" value="Chromosome"/>
</dbReference>
<organism evidence="1 2">
    <name type="scientific">Sandaracinus amylolyticus</name>
    <dbReference type="NCBI Taxonomy" id="927083"/>
    <lineage>
        <taxon>Bacteria</taxon>
        <taxon>Pseudomonadati</taxon>
        <taxon>Myxococcota</taxon>
        <taxon>Polyangia</taxon>
        <taxon>Polyangiales</taxon>
        <taxon>Sandaracinaceae</taxon>
        <taxon>Sandaracinus</taxon>
    </lineage>
</organism>
<evidence type="ECO:0000313" key="1">
    <source>
        <dbReference type="EMBL" id="AKF04863.1"/>
    </source>
</evidence>
<dbReference type="SUPFAM" id="SSF158682">
    <property type="entry name" value="TerB-like"/>
    <property type="match status" value="1"/>
</dbReference>
<dbReference type="RefSeq" id="WP_053232160.1">
    <property type="nucleotide sequence ID" value="NZ_CP011125.1"/>
</dbReference>
<dbReference type="STRING" id="927083.DB32_002012"/>
<dbReference type="InterPro" id="IPR029024">
    <property type="entry name" value="TerB-like"/>
</dbReference>
<protein>
    <recommendedName>
        <fullName evidence="3">Co-chaperone DjlA N-terminal domain-containing protein</fullName>
    </recommendedName>
</protein>
<dbReference type="KEGG" id="samy:DB32_002012"/>